<dbReference type="Proteomes" id="UP001250932">
    <property type="component" value="Unassembled WGS sequence"/>
</dbReference>
<name>A0ABU3K2W7_9BACT</name>
<feature type="chain" id="PRO_5046079149" evidence="1">
    <location>
        <begin position="39"/>
        <end position="138"/>
    </location>
</feature>
<keyword evidence="1" id="KW-0732">Signal</keyword>
<reference evidence="2 3" key="1">
    <citation type="journal article" date="2023" name="ISME J.">
        <title>Cultivation and genomic characterization of novel and ubiquitous marine nitrite-oxidizing bacteria from the Nitrospirales.</title>
        <authorList>
            <person name="Mueller A.J."/>
            <person name="Daebeler A."/>
            <person name="Herbold C.W."/>
            <person name="Kirkegaard R.H."/>
            <person name="Daims H."/>
        </authorList>
    </citation>
    <scope>NUCLEOTIDE SEQUENCE [LARGE SCALE GENOMIC DNA]</scope>
    <source>
        <strain evidence="2 3">EB</strain>
    </source>
</reference>
<organism evidence="2 3">
    <name type="scientific">Candidatus Nitronereus thalassa</name>
    <dbReference type="NCBI Taxonomy" id="3020898"/>
    <lineage>
        <taxon>Bacteria</taxon>
        <taxon>Pseudomonadati</taxon>
        <taxon>Nitrospirota</taxon>
        <taxon>Nitrospiria</taxon>
        <taxon>Nitrospirales</taxon>
        <taxon>Nitrospiraceae</taxon>
        <taxon>Candidatus Nitronereus</taxon>
    </lineage>
</organism>
<comment type="caution">
    <text evidence="2">The sequence shown here is derived from an EMBL/GenBank/DDBJ whole genome shotgun (WGS) entry which is preliminary data.</text>
</comment>
<sequence length="138" mass="14803">MDPLLCKKSKCKNSIVSMAWILAATFSLLLTSPVPASAQELFVLSTESGLELYQAGNLIEPDLPINTYHSAVPPKIKAGTFSLQPILVHSGLQTTLNGRILTMAGRIDWYPSSGENPLSHDLVASLTLETAGGRKNDP</sequence>
<accession>A0ABU3K2W7</accession>
<evidence type="ECO:0000313" key="2">
    <source>
        <dbReference type="EMBL" id="MDT7040727.1"/>
    </source>
</evidence>
<evidence type="ECO:0000313" key="3">
    <source>
        <dbReference type="Proteomes" id="UP001250932"/>
    </source>
</evidence>
<feature type="signal peptide" evidence="1">
    <location>
        <begin position="1"/>
        <end position="38"/>
    </location>
</feature>
<dbReference type="EMBL" id="JAQOUE010000001">
    <property type="protein sequence ID" value="MDT7040727.1"/>
    <property type="molecule type" value="Genomic_DNA"/>
</dbReference>
<evidence type="ECO:0000256" key="1">
    <source>
        <dbReference type="SAM" id="SignalP"/>
    </source>
</evidence>
<dbReference type="RefSeq" id="WP_313831085.1">
    <property type="nucleotide sequence ID" value="NZ_JAQOUE010000001.1"/>
</dbReference>
<proteinExistence type="predicted"/>
<protein>
    <submittedName>
        <fullName evidence="2">Uncharacterized protein</fullName>
    </submittedName>
</protein>
<gene>
    <name evidence="2" type="ORF">PPG34_00085</name>
</gene>
<keyword evidence="3" id="KW-1185">Reference proteome</keyword>